<dbReference type="SUPFAM" id="SSF51445">
    <property type="entry name" value="(Trans)glycosidases"/>
    <property type="match status" value="1"/>
</dbReference>
<dbReference type="EMBL" id="CAVMBE010000177">
    <property type="protein sequence ID" value="CAK4035028.1"/>
    <property type="molecule type" value="Genomic_DNA"/>
</dbReference>
<evidence type="ECO:0000259" key="2">
    <source>
        <dbReference type="Pfam" id="PF16862"/>
    </source>
</evidence>
<dbReference type="InterPro" id="IPR017853">
    <property type="entry name" value="GH"/>
</dbReference>
<reference evidence="3" key="1">
    <citation type="submission" date="2023-11" db="EMBL/GenBank/DDBJ databases">
        <authorList>
            <person name="Alioto T."/>
            <person name="Alioto T."/>
            <person name="Gomez Garrido J."/>
        </authorList>
    </citation>
    <scope>NUCLEOTIDE SEQUENCE</scope>
</reference>
<proteinExistence type="predicted"/>
<evidence type="ECO:0000256" key="1">
    <source>
        <dbReference type="SAM" id="SignalP"/>
    </source>
</evidence>
<dbReference type="AlphaFoldDB" id="A0AAI8Z9Q6"/>
<feature type="chain" id="PRO_5042581491" description="Beta-glucuronidase C-terminal domain-containing protein" evidence="1">
    <location>
        <begin position="22"/>
        <end position="505"/>
    </location>
</feature>
<evidence type="ECO:0000313" key="3">
    <source>
        <dbReference type="EMBL" id="CAK4035028.1"/>
    </source>
</evidence>
<keyword evidence="4" id="KW-1185">Reference proteome</keyword>
<accession>A0AAI8Z9Q6</accession>
<dbReference type="InterPro" id="IPR052974">
    <property type="entry name" value="GH79_Enzymes"/>
</dbReference>
<gene>
    <name evidence="3" type="ORF">LECACI_7A010186</name>
</gene>
<feature type="signal peptide" evidence="1">
    <location>
        <begin position="1"/>
        <end position="21"/>
    </location>
</feature>
<dbReference type="InterPro" id="IPR031728">
    <property type="entry name" value="GlcAase_C"/>
</dbReference>
<feature type="domain" description="Beta-glucuronidase C-terminal" evidence="2">
    <location>
        <begin position="398"/>
        <end position="502"/>
    </location>
</feature>
<comment type="caution">
    <text evidence="3">The sequence shown here is derived from an EMBL/GenBank/DDBJ whole genome shotgun (WGS) entry which is preliminary data.</text>
</comment>
<name>A0AAI8Z9Q6_9PEZI</name>
<dbReference type="Proteomes" id="UP001296104">
    <property type="component" value="Unassembled WGS sequence"/>
</dbReference>
<dbReference type="PANTHER" id="PTHR36183:SF2">
    <property type="entry name" value="BETA-GLUCURONIDASE C-TERMINAL DOMAIN-CONTAINING PROTEIN"/>
    <property type="match status" value="1"/>
</dbReference>
<organism evidence="3 4">
    <name type="scientific">Lecanosticta acicola</name>
    <dbReference type="NCBI Taxonomy" id="111012"/>
    <lineage>
        <taxon>Eukaryota</taxon>
        <taxon>Fungi</taxon>
        <taxon>Dikarya</taxon>
        <taxon>Ascomycota</taxon>
        <taxon>Pezizomycotina</taxon>
        <taxon>Dothideomycetes</taxon>
        <taxon>Dothideomycetidae</taxon>
        <taxon>Mycosphaerellales</taxon>
        <taxon>Mycosphaerellaceae</taxon>
        <taxon>Lecanosticta</taxon>
    </lineage>
</organism>
<sequence length="505" mass="56891">MRYRYRQTAFLLWSWTTLVTSELTVIKLPADLKDARGPIDSSFPGFAFEQASFYDYAFERGKPNTFSQNLIKSVLHRTGGTPLLRVGGTSGDHAIYNKDQEDAVSCSSTVCGPMMSQDQQLSVGPSYFDAFKNFPGAKFEFMVPFERQNLANTLEWTAAGLKAIGKKALYALEIGNEPDFYNPFVLKDYLANWQKFLDAMLKQHPNLHKKRIFQALDIASREKPLATEDAFDQGLQQDEKHIKQVAYHYYQGMAPESYDELKQWILHTNTTERLSVHEDNIKYLKANQKHIGYVLSEVADNLGGGNGVLAYRNSLATAIWAIDFQLHAMTIGVDRVNFQQIYKPGFCMWEPTASEHWGVPKPMVRPNYYAQPFVADFIGKGGKTTVVSILQDCPHLAAYAAYTKGKLARIALINVNLWKEGDGERGQADFDLQDLPIKRGKATLSHLNSPHGALAETDLTWKGLEWTFDSGGKEKKVKDDSEKLDFEDCRLSVSVDDASAVMIEF</sequence>
<evidence type="ECO:0000313" key="4">
    <source>
        <dbReference type="Proteomes" id="UP001296104"/>
    </source>
</evidence>
<dbReference type="Gene3D" id="3.20.20.80">
    <property type="entry name" value="Glycosidases"/>
    <property type="match status" value="1"/>
</dbReference>
<dbReference type="Pfam" id="PF16862">
    <property type="entry name" value="Glyco_hydro_79C"/>
    <property type="match status" value="1"/>
</dbReference>
<protein>
    <recommendedName>
        <fullName evidence="2">Beta-glucuronidase C-terminal domain-containing protein</fullName>
    </recommendedName>
</protein>
<keyword evidence="1" id="KW-0732">Signal</keyword>
<dbReference type="PANTHER" id="PTHR36183">
    <property type="entry name" value="BETA-GLUCURONIDASE"/>
    <property type="match status" value="1"/>
</dbReference>